<accession>A0A1L3KNA0</accession>
<dbReference type="KEGG" id="vg:30999523"/>
<sequence length="270" mass="30258">MSDSNESPPEHQFAVPAVDHGHLARLQREINLRANIAQRDSTLFRHVELTDDSPVIPTQQVFERPPKLSTSKVTREEIQHARTMSIISNESSKTGSEQQLTFPIPSTDCDAESYIAGIHAACIELTSIMKFKIDYFDSNESTAIVGISKMHSLSRSTSSTQMSTEPLSVAPPSTQSSHMDVSGTEEPLSLNEILARYDDPVELTDNLGEMFQVYWKNEISHPKELLAQVIKKIGKEKFLDRPLNQQVCLMILGDPSFEYLRGIVAPSFRR</sequence>
<protein>
    <submittedName>
        <fullName evidence="2">Uncharacterized protein</fullName>
    </submittedName>
</protein>
<dbReference type="EMBL" id="KX884462">
    <property type="protein sequence ID" value="APG78854.1"/>
    <property type="molecule type" value="Genomic_RNA"/>
</dbReference>
<organism evidence="2">
    <name type="scientific">Xinzhou nematode virus 4</name>
    <dbReference type="NCBI Taxonomy" id="1923772"/>
    <lineage>
        <taxon>Viruses</taxon>
        <taxon>Riboviria</taxon>
        <taxon>Orthornavirae</taxon>
        <taxon>Negarnaviricota</taxon>
        <taxon>Haploviricotina</taxon>
        <taxon>Monjiviricetes</taxon>
        <taxon>Mononegavirales</taxon>
        <taxon>Rhabdoviridae</taxon>
        <taxon>Alpharhabdovirinae</taxon>
        <taxon>Alphanemrhavirus</taxon>
        <taxon>Alphanemrhavirus xinzhou</taxon>
    </lineage>
</organism>
<keyword evidence="3" id="KW-1185">Reference proteome</keyword>
<reference evidence="2" key="1">
    <citation type="journal article" date="2016" name="Nature">
        <title>Redefining the invertebrate RNA virosphere.</title>
        <authorList>
            <person name="Shi M."/>
            <person name="Lin X.D."/>
            <person name="Tian J.H."/>
            <person name="Chen L.J."/>
            <person name="Chen X."/>
            <person name="Li C.X."/>
            <person name="Qin X.C."/>
            <person name="Li J."/>
            <person name="Cao J.P."/>
            <person name="Eden J.S."/>
            <person name="Buchmann J."/>
            <person name="Wang W."/>
            <person name="Xu J."/>
            <person name="Holmes E.C."/>
            <person name="Zhang Y.Z."/>
        </authorList>
    </citation>
    <scope>NUCLEOTIDE SEQUENCE [LARGE SCALE GENOMIC DNA]</scope>
    <source>
        <strain evidence="2">XZSJSC65771</strain>
    </source>
</reference>
<evidence type="ECO:0000313" key="2">
    <source>
        <dbReference type="EMBL" id="APG78854.1"/>
    </source>
</evidence>
<feature type="region of interest" description="Disordered" evidence="1">
    <location>
        <begin position="156"/>
        <end position="183"/>
    </location>
</feature>
<evidence type="ECO:0000256" key="1">
    <source>
        <dbReference type="SAM" id="MobiDB-lite"/>
    </source>
</evidence>
<name>A0A1L3KNA0_9RHAB</name>
<dbReference type="Proteomes" id="UP000203743">
    <property type="component" value="Segment"/>
</dbReference>
<dbReference type="GeneID" id="30999523"/>
<proteinExistence type="predicted"/>
<evidence type="ECO:0000313" key="3">
    <source>
        <dbReference type="Proteomes" id="UP000203743"/>
    </source>
</evidence>
<dbReference type="RefSeq" id="YP_009344986.1">
    <property type="nucleotide sequence ID" value="NC_033705.1"/>
</dbReference>